<feature type="transmembrane region" description="Helical" evidence="6">
    <location>
        <begin position="277"/>
        <end position="297"/>
    </location>
</feature>
<keyword evidence="2" id="KW-1003">Cell membrane</keyword>
<reference evidence="7" key="2">
    <citation type="submission" date="2020-09" db="EMBL/GenBank/DDBJ databases">
        <authorList>
            <person name="Sun Q."/>
            <person name="Zhou Y."/>
        </authorList>
    </citation>
    <scope>NUCLEOTIDE SEQUENCE</scope>
    <source>
        <strain evidence="7">CGMCC 1.12408</strain>
    </source>
</reference>
<dbReference type="PANTHER" id="PTHR30250">
    <property type="entry name" value="PST FAMILY PREDICTED COLANIC ACID TRANSPORTER"/>
    <property type="match status" value="1"/>
</dbReference>
<evidence type="ECO:0000313" key="7">
    <source>
        <dbReference type="EMBL" id="GGA70938.1"/>
    </source>
</evidence>
<evidence type="ECO:0000256" key="6">
    <source>
        <dbReference type="SAM" id="Phobius"/>
    </source>
</evidence>
<dbReference type="Proteomes" id="UP000613512">
    <property type="component" value="Unassembled WGS sequence"/>
</dbReference>
<keyword evidence="3 6" id="KW-0812">Transmembrane</keyword>
<feature type="transmembrane region" description="Helical" evidence="6">
    <location>
        <begin position="156"/>
        <end position="175"/>
    </location>
</feature>
<accession>A0A916W6R3</accession>
<feature type="transmembrane region" description="Helical" evidence="6">
    <location>
        <begin position="80"/>
        <end position="103"/>
    </location>
</feature>
<organism evidence="7 8">
    <name type="scientific">Ornithinibacillus halotolerans</name>
    <dbReference type="NCBI Taxonomy" id="1274357"/>
    <lineage>
        <taxon>Bacteria</taxon>
        <taxon>Bacillati</taxon>
        <taxon>Bacillota</taxon>
        <taxon>Bacilli</taxon>
        <taxon>Bacillales</taxon>
        <taxon>Bacillaceae</taxon>
        <taxon>Ornithinibacillus</taxon>
    </lineage>
</organism>
<feature type="transmembrane region" description="Helical" evidence="6">
    <location>
        <begin position="181"/>
        <end position="203"/>
    </location>
</feature>
<evidence type="ECO:0000256" key="3">
    <source>
        <dbReference type="ARBA" id="ARBA00022692"/>
    </source>
</evidence>
<evidence type="ECO:0000313" key="8">
    <source>
        <dbReference type="Proteomes" id="UP000613512"/>
    </source>
</evidence>
<dbReference type="PANTHER" id="PTHR30250:SF29">
    <property type="entry name" value="POLYSACCHARIDE BIOSYNTHESIS PROTEIN C-TERMINAL DOMAIN-CONTAINING PROTEIN"/>
    <property type="match status" value="1"/>
</dbReference>
<gene>
    <name evidence="7" type="primary">yabM</name>
    <name evidence="7" type="ORF">GCM10008025_13550</name>
</gene>
<proteinExistence type="predicted"/>
<dbReference type="GO" id="GO:0005886">
    <property type="term" value="C:plasma membrane"/>
    <property type="evidence" value="ECO:0007669"/>
    <property type="project" value="UniProtKB-SubCell"/>
</dbReference>
<feature type="transmembrane region" description="Helical" evidence="6">
    <location>
        <begin position="404"/>
        <end position="426"/>
    </location>
</feature>
<reference evidence="7" key="1">
    <citation type="journal article" date="2014" name="Int. J. Syst. Evol. Microbiol.">
        <title>Complete genome sequence of Corynebacterium casei LMG S-19264T (=DSM 44701T), isolated from a smear-ripened cheese.</title>
        <authorList>
            <consortium name="US DOE Joint Genome Institute (JGI-PGF)"/>
            <person name="Walter F."/>
            <person name="Albersmeier A."/>
            <person name="Kalinowski J."/>
            <person name="Ruckert C."/>
        </authorList>
    </citation>
    <scope>NUCLEOTIDE SEQUENCE</scope>
    <source>
        <strain evidence="7">CGMCC 1.12408</strain>
    </source>
</reference>
<dbReference type="CDD" id="cd13124">
    <property type="entry name" value="MATE_SpoVB_like"/>
    <property type="match status" value="1"/>
</dbReference>
<dbReference type="EMBL" id="BMEY01000005">
    <property type="protein sequence ID" value="GGA70938.1"/>
    <property type="molecule type" value="Genomic_DNA"/>
</dbReference>
<evidence type="ECO:0000256" key="4">
    <source>
        <dbReference type="ARBA" id="ARBA00022989"/>
    </source>
</evidence>
<comment type="caution">
    <text evidence="7">The sequence shown here is derived from an EMBL/GenBank/DDBJ whole genome shotgun (WGS) entry which is preliminary data.</text>
</comment>
<feature type="transmembrane region" description="Helical" evidence="6">
    <location>
        <begin position="40"/>
        <end position="59"/>
    </location>
</feature>
<feature type="transmembrane region" description="Helical" evidence="6">
    <location>
        <begin position="379"/>
        <end position="398"/>
    </location>
</feature>
<dbReference type="AlphaFoldDB" id="A0A916W6R3"/>
<comment type="subcellular location">
    <subcellularLocation>
        <location evidence="1">Cell membrane</location>
        <topology evidence="1">Multi-pass membrane protein</topology>
    </subcellularLocation>
</comment>
<keyword evidence="4 6" id="KW-1133">Transmembrane helix</keyword>
<dbReference type="InterPro" id="IPR002797">
    <property type="entry name" value="Polysacc_synth"/>
</dbReference>
<evidence type="ECO:0000256" key="2">
    <source>
        <dbReference type="ARBA" id="ARBA00022475"/>
    </source>
</evidence>
<feature type="transmembrane region" description="Helical" evidence="6">
    <location>
        <begin position="349"/>
        <end position="367"/>
    </location>
</feature>
<evidence type="ECO:0000256" key="5">
    <source>
        <dbReference type="ARBA" id="ARBA00023136"/>
    </source>
</evidence>
<dbReference type="Pfam" id="PF01943">
    <property type="entry name" value="Polysacc_synt"/>
    <property type="match status" value="1"/>
</dbReference>
<name>A0A916W6R3_9BACI</name>
<protein>
    <submittedName>
        <fullName evidence="7">Membrane protein YabM</fullName>
    </submittedName>
</protein>
<sequence length="514" mass="56600">METNKFVQGALILTLAGLISKILSAGYRIPLQNLTGDIGFYIYQQVYPILGIALVLSIYGFPTAISKLVAEKEELSIKYFVFPIWIILFVISSLSAILLFVYAEEIALYIGDSRLISAYQLASIVLLIIPFTTLLRGIFQGKSQMKPLAYSQIGEQLIRVSIIIAIAIGVANYGLDVYWIGTYAGIASIIGALVASLILVIFLRKTKYLSNFKEPIPWKYYVKTIVSYGIIASLSHLILLIIQFADSFTVVPGLIEKGLSIEEAMEQKGVFDRGQPLIQIGAVVGSSFGLALIPSLAKGNIPKKFSTFNEDIVSSIKISFYLAWGASVGLVYLFPHINILLYQDSQGTQALTILMVAVFLSAIVITASSILQGVGHIKWTAVFILLAFALKWLLNHLLVPHFGIIGSSIGTVISLLFLVASIFLKFKKSYPNQRMLPINWRAFIAANICMVAFLIIAEKIIYMESLSRGILCIVILMISFVGAIIYLYVLIRLKAFSNKELSLIPLGSKLKGIK</sequence>
<dbReference type="InterPro" id="IPR050833">
    <property type="entry name" value="Poly_Biosynth_Transport"/>
</dbReference>
<keyword evidence="8" id="KW-1185">Reference proteome</keyword>
<feature type="transmembrane region" description="Helical" evidence="6">
    <location>
        <begin position="468"/>
        <end position="491"/>
    </location>
</feature>
<dbReference type="InterPro" id="IPR024923">
    <property type="entry name" value="PG_synth_SpoVB"/>
</dbReference>
<feature type="transmembrane region" description="Helical" evidence="6">
    <location>
        <begin position="318"/>
        <end position="337"/>
    </location>
</feature>
<feature type="transmembrane region" description="Helical" evidence="6">
    <location>
        <begin position="115"/>
        <end position="135"/>
    </location>
</feature>
<evidence type="ECO:0000256" key="1">
    <source>
        <dbReference type="ARBA" id="ARBA00004651"/>
    </source>
</evidence>
<feature type="transmembrane region" description="Helical" evidence="6">
    <location>
        <begin position="224"/>
        <end position="245"/>
    </location>
</feature>
<dbReference type="PIRSF" id="PIRSF038958">
    <property type="entry name" value="PG_synth_SpoVB"/>
    <property type="match status" value="1"/>
</dbReference>
<feature type="transmembrane region" description="Helical" evidence="6">
    <location>
        <begin position="438"/>
        <end position="456"/>
    </location>
</feature>
<keyword evidence="5 6" id="KW-0472">Membrane</keyword>
<dbReference type="RefSeq" id="WP_188383916.1">
    <property type="nucleotide sequence ID" value="NZ_BMEY01000005.1"/>
</dbReference>